<dbReference type="Pfam" id="PF15733">
    <property type="entry name" value="DUF4682"/>
    <property type="match status" value="1"/>
</dbReference>
<dbReference type="EMBL" id="VXIV02003269">
    <property type="protein sequence ID" value="KAF6018890.1"/>
    <property type="molecule type" value="Genomic_DNA"/>
</dbReference>
<feature type="compositionally biased region" description="Polar residues" evidence="1">
    <location>
        <begin position="307"/>
        <end position="322"/>
    </location>
</feature>
<feature type="region of interest" description="Disordered" evidence="1">
    <location>
        <begin position="341"/>
        <end position="369"/>
    </location>
</feature>
<accession>A0A7J7IYE8</accession>
<evidence type="ECO:0000313" key="3">
    <source>
        <dbReference type="EMBL" id="KAF6018890.1"/>
    </source>
</evidence>
<dbReference type="Gene3D" id="1.10.472.80">
    <property type="entry name" value="Ypt/Rab-GAP domain of gyp1p, domain 3"/>
    <property type="match status" value="1"/>
</dbReference>
<evidence type="ECO:0000259" key="2">
    <source>
        <dbReference type="PROSITE" id="PS50086"/>
    </source>
</evidence>
<dbReference type="InterPro" id="IPR000195">
    <property type="entry name" value="Rab-GAP-TBC_dom"/>
</dbReference>
<organism evidence="3 4">
    <name type="scientific">Bugula neritina</name>
    <name type="common">Brown bryozoan</name>
    <name type="synonym">Sertularia neritina</name>
    <dbReference type="NCBI Taxonomy" id="10212"/>
    <lineage>
        <taxon>Eukaryota</taxon>
        <taxon>Metazoa</taxon>
        <taxon>Spiralia</taxon>
        <taxon>Lophotrochozoa</taxon>
        <taxon>Bryozoa</taxon>
        <taxon>Gymnolaemata</taxon>
        <taxon>Cheilostomatida</taxon>
        <taxon>Flustrina</taxon>
        <taxon>Buguloidea</taxon>
        <taxon>Bugulidae</taxon>
        <taxon>Bugula</taxon>
    </lineage>
</organism>
<comment type="caution">
    <text evidence="3">The sequence shown here is derived from an EMBL/GenBank/DDBJ whole genome shotgun (WGS) entry which is preliminary data.</text>
</comment>
<dbReference type="AlphaFoldDB" id="A0A7J7IYE8"/>
<dbReference type="InterPro" id="IPR032738">
    <property type="entry name" value="Tbc1d30_C"/>
</dbReference>
<gene>
    <name evidence="3" type="ORF">EB796_022775</name>
</gene>
<reference evidence="3" key="1">
    <citation type="submission" date="2020-06" db="EMBL/GenBank/DDBJ databases">
        <title>Draft genome of Bugula neritina, a colonial animal packing powerful symbionts and potential medicines.</title>
        <authorList>
            <person name="Rayko M."/>
        </authorList>
    </citation>
    <scope>NUCLEOTIDE SEQUENCE [LARGE SCALE GENOMIC DNA]</scope>
    <source>
        <strain evidence="3">Kwan_BN1</strain>
    </source>
</reference>
<dbReference type="InterPro" id="IPR035969">
    <property type="entry name" value="Rab-GAP_TBC_sf"/>
</dbReference>
<keyword evidence="4" id="KW-1185">Reference proteome</keyword>
<proteinExistence type="predicted"/>
<dbReference type="GO" id="GO:0005783">
    <property type="term" value="C:endoplasmic reticulum"/>
    <property type="evidence" value="ECO:0007669"/>
    <property type="project" value="TreeGrafter"/>
</dbReference>
<dbReference type="PROSITE" id="PS50086">
    <property type="entry name" value="TBC_RABGAP"/>
    <property type="match status" value="1"/>
</dbReference>
<dbReference type="PANTHER" id="PTHR13399">
    <property type="entry name" value="TRANSLOCON-ASSOCIATED PROTEIN TRAP , GAMMA SUBUNIT"/>
    <property type="match status" value="1"/>
</dbReference>
<dbReference type="PANTHER" id="PTHR13399:SF4">
    <property type="entry name" value="TBC1 DOMAIN FAMILY MEMBER 30"/>
    <property type="match status" value="1"/>
</dbReference>
<dbReference type="SUPFAM" id="SSF47923">
    <property type="entry name" value="Ypt/Rab-GAP domain of gyp1p"/>
    <property type="match status" value="1"/>
</dbReference>
<dbReference type="Proteomes" id="UP000593567">
    <property type="component" value="Unassembled WGS sequence"/>
</dbReference>
<name>A0A7J7IYE8_BUGNE</name>
<evidence type="ECO:0000256" key="1">
    <source>
        <dbReference type="SAM" id="MobiDB-lite"/>
    </source>
</evidence>
<evidence type="ECO:0000313" key="4">
    <source>
        <dbReference type="Proteomes" id="UP000593567"/>
    </source>
</evidence>
<dbReference type="Pfam" id="PF00566">
    <property type="entry name" value="RabGAP-TBC"/>
    <property type="match status" value="1"/>
</dbReference>
<feature type="domain" description="Rab-GAP TBC" evidence="2">
    <location>
        <begin position="1"/>
        <end position="136"/>
    </location>
</feature>
<feature type="region of interest" description="Disordered" evidence="1">
    <location>
        <begin position="303"/>
        <end position="322"/>
    </location>
</feature>
<protein>
    <submittedName>
        <fullName evidence="3">TBC1D30</fullName>
    </submittedName>
</protein>
<dbReference type="FunFam" id="1.10.472.80:FF:000011">
    <property type="entry name" value="TBC1 domain family member 30"/>
    <property type="match status" value="1"/>
</dbReference>
<sequence>MLGGTKSRATVKVSTSSQPLFSTLQIRTRQMLEAVIDFSIMVYLVDHMLPKEYFAHNLRALTVDMAVFRTYLAMKLPKLSAHLTKLQQESCDDCNGGNVEPPLTNVFTMQWFLTMFATCLPMATVLKIWDCVMLDGSEILIRTALALWTKLAKKIIRVKSADEFYMTMGSLTQQLMKGEIVTTDELIRSIYNMAPIPLPKLTDIREKFMYDITPFSADVNSHKSAHSEEESADDMHDVTKKDLTTHHTMDVAMLRRQYAKLTRRQRKASLLMMAPVASAPPTIVPNYPSPVVNHLFVGKEMSEKKQVSTPRSRSISVGSQMESVAPALSDQLASRLDFYDSSQQDSRQMHRSKAKKQKSEAASSITEPEVVNQEVKKVVRQTSDTSDEFDGDHATLAAHVTTMRREIRRQHSTASDSSSISTDSVFTHSILNQNGHQGSSNSLSQRPYSKEFIPSMKPFSPFPKPATGILSAKKAKIGVELGLYKPESALAYMSPAERKQFLREGKHFTGRMAMSPTSSLW</sequence>
<dbReference type="OrthoDB" id="289721at2759"/>